<dbReference type="GO" id="GO:0005634">
    <property type="term" value="C:nucleus"/>
    <property type="evidence" value="ECO:0007669"/>
    <property type="project" value="UniProtKB-ARBA"/>
</dbReference>
<feature type="coiled-coil region" evidence="6">
    <location>
        <begin position="413"/>
        <end position="440"/>
    </location>
</feature>
<evidence type="ECO:0000313" key="11">
    <source>
        <dbReference type="Proteomes" id="UP001454036"/>
    </source>
</evidence>
<reference evidence="10 11" key="1">
    <citation type="submission" date="2024-01" db="EMBL/GenBank/DDBJ databases">
        <title>The complete chloroplast genome sequence of Lithospermum erythrorhizon: insights into the phylogenetic relationship among Boraginaceae species and the maternal lineages of purple gromwells.</title>
        <authorList>
            <person name="Okada T."/>
            <person name="Watanabe K."/>
        </authorList>
    </citation>
    <scope>NUCLEOTIDE SEQUENCE [LARGE SCALE GENOMIC DNA]</scope>
</reference>
<dbReference type="EMBL" id="BAABME010003297">
    <property type="protein sequence ID" value="GAA0158260.1"/>
    <property type="molecule type" value="Genomic_DNA"/>
</dbReference>
<keyword evidence="5" id="KW-0539">Nucleus</keyword>
<dbReference type="Gene3D" id="1.10.10.60">
    <property type="entry name" value="Homeodomain-like"/>
    <property type="match status" value="1"/>
</dbReference>
<dbReference type="PANTHER" id="PTHR12802:SF44">
    <property type="entry name" value="SWI_SNF COMPLEX SUBUNIT SWI3B"/>
    <property type="match status" value="1"/>
</dbReference>
<protein>
    <submittedName>
        <fullName evidence="10">Chromatin/chromatin-binding, or -regulatory protein</fullName>
    </submittedName>
</protein>
<dbReference type="InterPro" id="IPR001005">
    <property type="entry name" value="SANT/Myb"/>
</dbReference>
<dbReference type="InterPro" id="IPR036388">
    <property type="entry name" value="WH-like_DNA-bd_sf"/>
</dbReference>
<dbReference type="InterPro" id="IPR017884">
    <property type="entry name" value="SANT_dom"/>
</dbReference>
<organism evidence="10 11">
    <name type="scientific">Lithospermum erythrorhizon</name>
    <name type="common">Purple gromwell</name>
    <name type="synonym">Lithospermum officinale var. erythrorhizon</name>
    <dbReference type="NCBI Taxonomy" id="34254"/>
    <lineage>
        <taxon>Eukaryota</taxon>
        <taxon>Viridiplantae</taxon>
        <taxon>Streptophyta</taxon>
        <taxon>Embryophyta</taxon>
        <taxon>Tracheophyta</taxon>
        <taxon>Spermatophyta</taxon>
        <taxon>Magnoliopsida</taxon>
        <taxon>eudicotyledons</taxon>
        <taxon>Gunneridae</taxon>
        <taxon>Pentapetalae</taxon>
        <taxon>asterids</taxon>
        <taxon>lamiids</taxon>
        <taxon>Boraginales</taxon>
        <taxon>Boraginaceae</taxon>
        <taxon>Boraginoideae</taxon>
        <taxon>Lithospermeae</taxon>
        <taxon>Lithospermum</taxon>
    </lineage>
</organism>
<gene>
    <name evidence="10" type="ORF">LIER_15338</name>
</gene>
<evidence type="ECO:0000313" key="10">
    <source>
        <dbReference type="EMBL" id="GAA0158260.1"/>
    </source>
</evidence>
<evidence type="ECO:0000259" key="8">
    <source>
        <dbReference type="PROSITE" id="PS50934"/>
    </source>
</evidence>
<keyword evidence="1" id="KW-0217">Developmental protein</keyword>
<keyword evidence="11" id="KW-1185">Reference proteome</keyword>
<dbReference type="Proteomes" id="UP001454036">
    <property type="component" value="Unassembled WGS sequence"/>
</dbReference>
<evidence type="ECO:0000256" key="2">
    <source>
        <dbReference type="ARBA" id="ARBA00023015"/>
    </source>
</evidence>
<dbReference type="CDD" id="cd00167">
    <property type="entry name" value="SANT"/>
    <property type="match status" value="1"/>
</dbReference>
<keyword evidence="2" id="KW-0805">Transcription regulation</keyword>
<dbReference type="Pfam" id="PF04433">
    <property type="entry name" value="SWIRM"/>
    <property type="match status" value="1"/>
</dbReference>
<feature type="domain" description="Myb-like" evidence="7">
    <location>
        <begin position="269"/>
        <end position="311"/>
    </location>
</feature>
<name>A0AAV3Q2U9_LITER</name>
<proteinExistence type="predicted"/>
<comment type="caution">
    <text evidence="10">The sequence shown here is derived from an EMBL/GenBank/DDBJ whole genome shotgun (WGS) entry which is preliminary data.</text>
</comment>
<feature type="domain" description="SANT" evidence="9">
    <location>
        <begin position="264"/>
        <end position="315"/>
    </location>
</feature>
<dbReference type="PANTHER" id="PTHR12802">
    <property type="entry name" value="SWI/SNF COMPLEX-RELATED"/>
    <property type="match status" value="1"/>
</dbReference>
<evidence type="ECO:0000259" key="7">
    <source>
        <dbReference type="PROSITE" id="PS50090"/>
    </source>
</evidence>
<evidence type="ECO:0000256" key="4">
    <source>
        <dbReference type="ARBA" id="ARBA00023163"/>
    </source>
</evidence>
<feature type="domain" description="SWIRM" evidence="8">
    <location>
        <begin position="83"/>
        <end position="180"/>
    </location>
</feature>
<dbReference type="SMART" id="SM00717">
    <property type="entry name" value="SANT"/>
    <property type="match status" value="1"/>
</dbReference>
<keyword evidence="3" id="KW-0238">DNA-binding</keyword>
<dbReference type="FunFam" id="1.10.10.10:FF:000020">
    <property type="entry name" value="SWI/SNF complex subunit SMARCC2 isoform c"/>
    <property type="match status" value="1"/>
</dbReference>
<dbReference type="Gene3D" id="1.10.10.10">
    <property type="entry name" value="Winged helix-like DNA-binding domain superfamily/Winged helix DNA-binding domain"/>
    <property type="match status" value="1"/>
</dbReference>
<dbReference type="GO" id="GO:0003677">
    <property type="term" value="F:DNA binding"/>
    <property type="evidence" value="ECO:0007669"/>
    <property type="project" value="UniProtKB-KW"/>
</dbReference>
<evidence type="ECO:0000256" key="3">
    <source>
        <dbReference type="ARBA" id="ARBA00023125"/>
    </source>
</evidence>
<evidence type="ECO:0000259" key="9">
    <source>
        <dbReference type="PROSITE" id="PS51293"/>
    </source>
</evidence>
<keyword evidence="6" id="KW-0175">Coiled coil</keyword>
<accession>A0AAV3Q2U9</accession>
<evidence type="ECO:0000256" key="1">
    <source>
        <dbReference type="ARBA" id="ARBA00022473"/>
    </source>
</evidence>
<dbReference type="SUPFAM" id="SSF46689">
    <property type="entry name" value="Homeodomain-like"/>
    <property type="match status" value="2"/>
</dbReference>
<dbReference type="InterPro" id="IPR007526">
    <property type="entry name" value="SWIRM"/>
</dbReference>
<dbReference type="PROSITE" id="PS50934">
    <property type="entry name" value="SWIRM"/>
    <property type="match status" value="1"/>
</dbReference>
<dbReference type="PROSITE" id="PS50090">
    <property type="entry name" value="MYB_LIKE"/>
    <property type="match status" value="1"/>
</dbReference>
<sequence length="504" mass="56604">MLEELALVRSGGKREIWSYNVKLTGEIYRLSRSWSQRKNTWKMQIEVSSEYHNQHMILSLHEVSQRSLVPHDSTSPSSDADVINIPTYSRWFSWNNIHDCEVRHLPEFFDGRSASRNPKVYKYYRNTIIKRFRVNPTKKITLTEVRKTIVGDVGSIRRVFEFLETWGLINYAGSIIQKPQLKYDDKESKANAAAAGAGDGSGGIAPEPVQPKKRICGGCKTVCSIACFACDKYDITLCARCYVRGNHRVGINSSDFKRVEISEELTTDWSDKEILQLLEAVMHYGDNWKKVAEHVTGKNEKECIARFVKLPFGEQFVGAPESAELFNGSEPQDQLPPVKRKRLSPLADASNPIMAQAAFLSALAGVEVAEVAARAALIALADLNSGKIKETLQKIPSGTKPQEPDTTSNDNGINELEAAIAEARLQLQKEEEALEGAISAIVVQTKEIEDRIVHFEDLELETERRRRQLQQFQSLLSVDQLKLVMQKTAPIKVNGSLDDNVKTE</sequence>
<evidence type="ECO:0000256" key="5">
    <source>
        <dbReference type="ARBA" id="ARBA00023242"/>
    </source>
</evidence>
<dbReference type="AlphaFoldDB" id="A0AAV3Q2U9"/>
<dbReference type="InterPro" id="IPR009057">
    <property type="entry name" value="Homeodomain-like_sf"/>
</dbReference>
<keyword evidence="4" id="KW-0804">Transcription</keyword>
<dbReference type="PROSITE" id="PS51293">
    <property type="entry name" value="SANT"/>
    <property type="match status" value="1"/>
</dbReference>
<dbReference type="Pfam" id="PF00249">
    <property type="entry name" value="Myb_DNA-binding"/>
    <property type="match status" value="1"/>
</dbReference>
<evidence type="ECO:0000256" key="6">
    <source>
        <dbReference type="SAM" id="Coils"/>
    </source>
</evidence>